<dbReference type="Gene3D" id="3.40.50.720">
    <property type="entry name" value="NAD(P)-binding Rossmann-like Domain"/>
    <property type="match status" value="1"/>
</dbReference>
<reference evidence="3 4" key="2">
    <citation type="submission" date="2017-11" db="EMBL/GenBank/DDBJ databases">
        <title>Lysogenic conversion of Stenotrophomonas maltophilia by temperate phage DLP4.</title>
        <authorList>
            <person name="Dennis J."/>
            <person name="Stothard P."/>
        </authorList>
    </citation>
    <scope>NUCLEOTIDE SEQUENCE [LARGE SCALE GENOMIC DNA]</scope>
</reference>
<accession>A0A2D2W2J1</accession>
<evidence type="ECO:0000313" key="3">
    <source>
        <dbReference type="EMBL" id="ATS92289.1"/>
    </source>
</evidence>
<evidence type="ECO:0000313" key="4">
    <source>
        <dbReference type="Proteomes" id="UP000241675"/>
    </source>
</evidence>
<dbReference type="SUPFAM" id="SSF51735">
    <property type="entry name" value="NAD(P)-binding Rossmann-fold domains"/>
    <property type="match status" value="1"/>
</dbReference>
<gene>
    <name evidence="3" type="ORF">DLP05_082</name>
</gene>
<dbReference type="PANTHER" id="PTHR43725:SF53">
    <property type="entry name" value="UDP-ARABINOSE 4-EPIMERASE 1"/>
    <property type="match status" value="1"/>
</dbReference>
<name>A0A2D2W2J1_9CAUD</name>
<dbReference type="InterPro" id="IPR001509">
    <property type="entry name" value="Epimerase_deHydtase"/>
</dbReference>
<dbReference type="Pfam" id="PF01370">
    <property type="entry name" value="Epimerase"/>
    <property type="match status" value="1"/>
</dbReference>
<dbReference type="EMBL" id="MG189906">
    <property type="protein sequence ID" value="ATS92289.1"/>
    <property type="molecule type" value="Genomic_DNA"/>
</dbReference>
<dbReference type="OrthoDB" id="11993at10239"/>
<comment type="similarity">
    <text evidence="1">Belongs to the NAD(P)-dependent epimerase/dehydratase family.</text>
</comment>
<reference evidence="4" key="1">
    <citation type="submission" date="2017-10" db="EMBL/GenBank/DDBJ databases">
        <authorList>
            <person name="Peters D.L."/>
        </authorList>
    </citation>
    <scope>NUCLEOTIDE SEQUENCE [LARGE SCALE GENOMIC DNA]</scope>
</reference>
<evidence type="ECO:0000256" key="1">
    <source>
        <dbReference type="ARBA" id="ARBA00007637"/>
    </source>
</evidence>
<dbReference type="Proteomes" id="UP000241675">
    <property type="component" value="Segment"/>
</dbReference>
<sequence>MDSHDDRQAHISKELDDKGRSMRILVTGGCGYIGKNVVMKLHELGHSIIIVDDLTNAPMGPQWREFLRQNKTHTQDQPGTVDLIPMGFEQLPGLDGLGVQCVVHLAACKSVVQSKLDPDTYWQNNVINTIKLARAARAAGVELFVYSSTASVYGEKNTPVVEGDPTNPMSTYGHTKLASEEYLASISAISGMKSRALRYFNVVGAGHSPWGSNTLGDKGRDAGSTLFGRIIRQHPPALSDLVIRGNNHDTPDGFAVRDYVHVEDLAQAHVDIISKEFSSHPWPTQYDVLNVGTGVGHSVCEVLEEFKKQGFDVPYTVGAADSTEIPYSVCDPKKLQGLYGWKAHHDLMTMVGSMLEFAPTLADLQSIA</sequence>
<dbReference type="InterPro" id="IPR036291">
    <property type="entry name" value="NAD(P)-bd_dom_sf"/>
</dbReference>
<keyword evidence="4" id="KW-1185">Reference proteome</keyword>
<protein>
    <submittedName>
        <fullName evidence="3">UDP-glucose 4-epimerase</fullName>
    </submittedName>
</protein>
<feature type="domain" description="NAD-dependent epimerase/dehydratase" evidence="2">
    <location>
        <begin position="24"/>
        <end position="276"/>
    </location>
</feature>
<evidence type="ECO:0000259" key="2">
    <source>
        <dbReference type="Pfam" id="PF01370"/>
    </source>
</evidence>
<dbReference type="PANTHER" id="PTHR43725">
    <property type="entry name" value="UDP-GLUCOSE 4-EPIMERASE"/>
    <property type="match status" value="1"/>
</dbReference>
<dbReference type="Gene3D" id="3.90.25.10">
    <property type="entry name" value="UDP-galactose 4-epimerase, domain 1"/>
    <property type="match status" value="1"/>
</dbReference>
<organism evidence="3 4">
    <name type="scientific">Stenotrophomonas phage vB_SmaS_DLP_5</name>
    <dbReference type="NCBI Taxonomy" id="2044561"/>
    <lineage>
        <taxon>Viruses</taxon>
        <taxon>Duplodnaviria</taxon>
        <taxon>Heunggongvirae</taxon>
        <taxon>Uroviricota</taxon>
        <taxon>Caudoviricetes</taxon>
        <taxon>Delepquintavirus</taxon>
        <taxon>Delepquintavirus DLP5</taxon>
    </lineage>
</organism>
<proteinExistence type="inferred from homology"/>